<evidence type="ECO:0000313" key="2">
    <source>
        <dbReference type="Proteomes" id="UP000324222"/>
    </source>
</evidence>
<dbReference type="AlphaFoldDB" id="A0A5B7IJV6"/>
<proteinExistence type="predicted"/>
<accession>A0A5B7IJV6</accession>
<organism evidence="1 2">
    <name type="scientific">Portunus trituberculatus</name>
    <name type="common">Swimming crab</name>
    <name type="synonym">Neptunus trituberculatus</name>
    <dbReference type="NCBI Taxonomy" id="210409"/>
    <lineage>
        <taxon>Eukaryota</taxon>
        <taxon>Metazoa</taxon>
        <taxon>Ecdysozoa</taxon>
        <taxon>Arthropoda</taxon>
        <taxon>Crustacea</taxon>
        <taxon>Multicrustacea</taxon>
        <taxon>Malacostraca</taxon>
        <taxon>Eumalacostraca</taxon>
        <taxon>Eucarida</taxon>
        <taxon>Decapoda</taxon>
        <taxon>Pleocyemata</taxon>
        <taxon>Brachyura</taxon>
        <taxon>Eubrachyura</taxon>
        <taxon>Portunoidea</taxon>
        <taxon>Portunidae</taxon>
        <taxon>Portuninae</taxon>
        <taxon>Portunus</taxon>
    </lineage>
</organism>
<keyword evidence="2" id="KW-1185">Reference proteome</keyword>
<sequence length="99" mass="11028">MIIYGSQTRLPYSLPFKRGEVNAQVISCIGTRAGVDNEYAAQPGVGMDPVRESSQKNNNEEYIVKLAHEVNKDELFDFSDPILTLSKMESVTQTAVVNY</sequence>
<name>A0A5B7IJV6_PORTR</name>
<dbReference type="Proteomes" id="UP000324222">
    <property type="component" value="Unassembled WGS sequence"/>
</dbReference>
<gene>
    <name evidence="1" type="ORF">E2C01_077257</name>
</gene>
<protein>
    <submittedName>
        <fullName evidence="1">Uncharacterized protein</fullName>
    </submittedName>
</protein>
<evidence type="ECO:0000313" key="1">
    <source>
        <dbReference type="EMBL" id="MPC82583.1"/>
    </source>
</evidence>
<dbReference type="EMBL" id="VSRR010060177">
    <property type="protein sequence ID" value="MPC82583.1"/>
    <property type="molecule type" value="Genomic_DNA"/>
</dbReference>
<reference evidence="1 2" key="1">
    <citation type="submission" date="2019-05" db="EMBL/GenBank/DDBJ databases">
        <title>Another draft genome of Portunus trituberculatus and its Hox gene families provides insights of decapod evolution.</title>
        <authorList>
            <person name="Jeong J.-H."/>
            <person name="Song I."/>
            <person name="Kim S."/>
            <person name="Choi T."/>
            <person name="Kim D."/>
            <person name="Ryu S."/>
            <person name="Kim W."/>
        </authorList>
    </citation>
    <scope>NUCLEOTIDE SEQUENCE [LARGE SCALE GENOMIC DNA]</scope>
    <source>
        <tissue evidence="1">Muscle</tissue>
    </source>
</reference>
<comment type="caution">
    <text evidence="1">The sequence shown here is derived from an EMBL/GenBank/DDBJ whole genome shotgun (WGS) entry which is preliminary data.</text>
</comment>